<protein>
    <recommendedName>
        <fullName evidence="1">Methyltransferase FkbM domain-containing protein</fullName>
    </recommendedName>
</protein>
<evidence type="ECO:0000313" key="3">
    <source>
        <dbReference type="Proteomes" id="UP001208570"/>
    </source>
</evidence>
<dbReference type="InterPro" id="IPR029063">
    <property type="entry name" value="SAM-dependent_MTases_sf"/>
</dbReference>
<dbReference type="GO" id="GO:0005886">
    <property type="term" value="C:plasma membrane"/>
    <property type="evidence" value="ECO:0007669"/>
    <property type="project" value="TreeGrafter"/>
</dbReference>
<dbReference type="PANTHER" id="PTHR34009:SF2">
    <property type="entry name" value="PROTEIN STAR"/>
    <property type="match status" value="1"/>
</dbReference>
<dbReference type="SUPFAM" id="SSF53335">
    <property type="entry name" value="S-adenosyl-L-methionine-dependent methyltransferases"/>
    <property type="match status" value="1"/>
</dbReference>
<name>A0AAD9NAZ3_9ANNE</name>
<evidence type="ECO:0000313" key="2">
    <source>
        <dbReference type="EMBL" id="KAK2161948.1"/>
    </source>
</evidence>
<reference evidence="2" key="1">
    <citation type="journal article" date="2023" name="Mol. Biol. Evol.">
        <title>Third-Generation Sequencing Reveals the Adaptive Role of the Epigenome in Three Deep-Sea Polychaetes.</title>
        <authorList>
            <person name="Perez M."/>
            <person name="Aroh O."/>
            <person name="Sun Y."/>
            <person name="Lan Y."/>
            <person name="Juniper S.K."/>
            <person name="Young C.R."/>
            <person name="Angers B."/>
            <person name="Qian P.Y."/>
        </authorList>
    </citation>
    <scope>NUCLEOTIDE SEQUENCE</scope>
    <source>
        <strain evidence="2">P08H-3</strain>
    </source>
</reference>
<dbReference type="PANTHER" id="PTHR34009">
    <property type="entry name" value="PROTEIN STAR"/>
    <property type="match status" value="1"/>
</dbReference>
<sequence length="283" mass="32586">MYKEFIMEINYGFLPLGEDPEYNSAEEWWPPTLPVALHDASQDDARLARHIRERWLLPPSIGERNLRDPERRHYSQRRQSRFVDGLLNRKANGFYVESGAGNGEKLSNSLFFEKSRNWTGLLVEANWQMFQSLLAKRRHAYLVNACLSPIPKPVVLSFQMAGMLGGLSQYMDPAHRERVNVKKANTTETLMVQCFPLFSILRALNVTEVDYISLDIEGAELDVLYTLPLDDVTVDVFSVEYAVFGDNNATRRKRQDIEEYLVNQHGYRVVRVGTGEDIILKKN</sequence>
<dbReference type="Gene3D" id="3.40.50.150">
    <property type="entry name" value="Vaccinia Virus protein VP39"/>
    <property type="match status" value="1"/>
</dbReference>
<keyword evidence="3" id="KW-1185">Reference proteome</keyword>
<dbReference type="GO" id="GO:0006888">
    <property type="term" value="P:endoplasmic reticulum to Golgi vesicle-mediated transport"/>
    <property type="evidence" value="ECO:0007669"/>
    <property type="project" value="TreeGrafter"/>
</dbReference>
<proteinExistence type="predicted"/>
<feature type="domain" description="Methyltransferase FkbM" evidence="1">
    <location>
        <begin position="99"/>
        <end position="269"/>
    </location>
</feature>
<dbReference type="Proteomes" id="UP001208570">
    <property type="component" value="Unassembled WGS sequence"/>
</dbReference>
<dbReference type="Pfam" id="PF05050">
    <property type="entry name" value="Methyltransf_21"/>
    <property type="match status" value="1"/>
</dbReference>
<evidence type="ECO:0000259" key="1">
    <source>
        <dbReference type="Pfam" id="PF05050"/>
    </source>
</evidence>
<dbReference type="EMBL" id="JAODUP010000107">
    <property type="protein sequence ID" value="KAK2161948.1"/>
    <property type="molecule type" value="Genomic_DNA"/>
</dbReference>
<gene>
    <name evidence="2" type="ORF">LSH36_107g05116</name>
</gene>
<dbReference type="GO" id="GO:0005789">
    <property type="term" value="C:endoplasmic reticulum membrane"/>
    <property type="evidence" value="ECO:0007669"/>
    <property type="project" value="TreeGrafter"/>
</dbReference>
<accession>A0AAD9NAZ3</accession>
<organism evidence="2 3">
    <name type="scientific">Paralvinella palmiformis</name>
    <dbReference type="NCBI Taxonomy" id="53620"/>
    <lineage>
        <taxon>Eukaryota</taxon>
        <taxon>Metazoa</taxon>
        <taxon>Spiralia</taxon>
        <taxon>Lophotrochozoa</taxon>
        <taxon>Annelida</taxon>
        <taxon>Polychaeta</taxon>
        <taxon>Sedentaria</taxon>
        <taxon>Canalipalpata</taxon>
        <taxon>Terebellida</taxon>
        <taxon>Terebelliformia</taxon>
        <taxon>Alvinellidae</taxon>
        <taxon>Paralvinella</taxon>
    </lineage>
</organism>
<dbReference type="AlphaFoldDB" id="A0AAD9NAZ3"/>
<dbReference type="GO" id="GO:0005794">
    <property type="term" value="C:Golgi apparatus"/>
    <property type="evidence" value="ECO:0007669"/>
    <property type="project" value="TreeGrafter"/>
</dbReference>
<dbReference type="GO" id="GO:0031902">
    <property type="term" value="C:late endosome membrane"/>
    <property type="evidence" value="ECO:0007669"/>
    <property type="project" value="TreeGrafter"/>
</dbReference>
<comment type="caution">
    <text evidence="2">The sequence shown here is derived from an EMBL/GenBank/DDBJ whole genome shotgun (WGS) entry which is preliminary data.</text>
</comment>
<dbReference type="GO" id="GO:0016197">
    <property type="term" value="P:endosomal transport"/>
    <property type="evidence" value="ECO:0007669"/>
    <property type="project" value="TreeGrafter"/>
</dbReference>
<dbReference type="InterPro" id="IPR006342">
    <property type="entry name" value="FkbM_mtfrase"/>
</dbReference>
<dbReference type="InterPro" id="IPR053202">
    <property type="entry name" value="EGF_Rcpt_Signaling_Reg"/>
</dbReference>